<evidence type="ECO:0000256" key="1">
    <source>
        <dbReference type="SAM" id="Phobius"/>
    </source>
</evidence>
<reference evidence="2" key="2">
    <citation type="submission" date="2021-09" db="EMBL/GenBank/DDBJ databases">
        <authorList>
            <person name="Gilroy R."/>
        </authorList>
    </citation>
    <scope>NUCLEOTIDE SEQUENCE</scope>
    <source>
        <strain evidence="2">4100</strain>
    </source>
</reference>
<feature type="transmembrane region" description="Helical" evidence="1">
    <location>
        <begin position="184"/>
        <end position="202"/>
    </location>
</feature>
<reference evidence="2" key="1">
    <citation type="journal article" date="2021" name="PeerJ">
        <title>Extensive microbial diversity within the chicken gut microbiome revealed by metagenomics and culture.</title>
        <authorList>
            <person name="Gilroy R."/>
            <person name="Ravi A."/>
            <person name="Getino M."/>
            <person name="Pursley I."/>
            <person name="Horton D.L."/>
            <person name="Alikhan N.F."/>
            <person name="Baker D."/>
            <person name="Gharbi K."/>
            <person name="Hall N."/>
            <person name="Watson M."/>
            <person name="Adriaenssens E.M."/>
            <person name="Foster-Nyarko E."/>
            <person name="Jarju S."/>
            <person name="Secka A."/>
            <person name="Antonio M."/>
            <person name="Oren A."/>
            <person name="Chaudhuri R.R."/>
            <person name="La Ragione R."/>
            <person name="Hildebrand F."/>
            <person name="Pallen M.J."/>
        </authorList>
    </citation>
    <scope>NUCLEOTIDE SEQUENCE</scope>
    <source>
        <strain evidence="2">4100</strain>
    </source>
</reference>
<keyword evidence="1" id="KW-0472">Membrane</keyword>
<feature type="transmembrane region" description="Helical" evidence="1">
    <location>
        <begin position="135"/>
        <end position="153"/>
    </location>
</feature>
<feature type="transmembrane region" description="Helical" evidence="1">
    <location>
        <begin position="318"/>
        <end position="341"/>
    </location>
</feature>
<evidence type="ECO:0000313" key="3">
    <source>
        <dbReference type="Proteomes" id="UP000711407"/>
    </source>
</evidence>
<feature type="transmembrane region" description="Helical" evidence="1">
    <location>
        <begin position="111"/>
        <end position="129"/>
    </location>
</feature>
<gene>
    <name evidence="2" type="ORF">K8V47_06515</name>
</gene>
<feature type="transmembrane region" description="Helical" evidence="1">
    <location>
        <begin position="296"/>
        <end position="312"/>
    </location>
</feature>
<dbReference type="EMBL" id="DYXT01000034">
    <property type="protein sequence ID" value="HJE39392.1"/>
    <property type="molecule type" value="Genomic_DNA"/>
</dbReference>
<feature type="non-terminal residue" evidence="2">
    <location>
        <position position="1"/>
    </location>
</feature>
<comment type="caution">
    <text evidence="2">The sequence shown here is derived from an EMBL/GenBank/DDBJ whole genome shotgun (WGS) entry which is preliminary data.</text>
</comment>
<keyword evidence="1" id="KW-0812">Transmembrane</keyword>
<accession>A0A921E9G6</accession>
<proteinExistence type="predicted"/>
<name>A0A921E9G6_9BACT</name>
<dbReference type="AlphaFoldDB" id="A0A921E9G6"/>
<dbReference type="Proteomes" id="UP000711407">
    <property type="component" value="Unassembled WGS sequence"/>
</dbReference>
<organism evidence="2 3">
    <name type="scientific">Candidatus Amulumruptor caecigallinarius</name>
    <dbReference type="NCBI Taxonomy" id="2109911"/>
    <lineage>
        <taxon>Bacteria</taxon>
        <taxon>Pseudomonadati</taxon>
        <taxon>Bacteroidota</taxon>
        <taxon>Bacteroidia</taxon>
        <taxon>Bacteroidales</taxon>
        <taxon>Muribaculaceae</taxon>
        <taxon>Candidatus Amulumruptor</taxon>
    </lineage>
</organism>
<feature type="transmembrane region" description="Helical" evidence="1">
    <location>
        <begin position="160"/>
        <end position="178"/>
    </location>
</feature>
<protein>
    <submittedName>
        <fullName evidence="2">Uncharacterized protein</fullName>
    </submittedName>
</protein>
<feature type="transmembrane region" description="Helical" evidence="1">
    <location>
        <begin position="348"/>
        <end position="365"/>
    </location>
</feature>
<keyword evidence="1" id="KW-1133">Transmembrane helix</keyword>
<feature type="transmembrane region" description="Helical" evidence="1">
    <location>
        <begin position="82"/>
        <end position="104"/>
    </location>
</feature>
<evidence type="ECO:0000313" key="2">
    <source>
        <dbReference type="EMBL" id="HJE39392.1"/>
    </source>
</evidence>
<feature type="transmembrane region" description="Helical" evidence="1">
    <location>
        <begin position="214"/>
        <end position="233"/>
    </location>
</feature>
<sequence>PWKVKVLLALLTWTVLSTLFINLDSPLHYPYYHLDSAWYFICGKAWADGLVPYVDFTDSKGPLLWWIYGIGSMISPRDYVGVWILSCFYYTAVLYLCFLISMLLTKGDKKWSFIASSLVIIPCLCWLDADIHAEHWCILSLAYLLYVMVKIVVLDDGFKFGNAAFVMCGVAVGAALFIKWSVGCAYGLMLVAIPLVCGVGYGSKRFHRVCRIMLMELSGVVCVAALFSLWALYRGCFHEMIYEYFRATFHTIDGDNSGWLQWWITESKQMLFKSKCFALVFVCCSLPVMKGLGWKTYVPFVAGMILVGFFNLHDMRYYQIAVVPYSVFFFVVLVQMAQFYYGKLSSKAAIVLSGIIMCFVAYSGVQNNRGNIFLTKSPDYESIVKIEREISRFKNPTILAYRTRYSGIGIASEIKPASLYWALQAGASQRMVSHQDSVMSHRIADVISITRYSKYHKDDYTLHNKVVKAGYVKVGTYNDALSDAVDVYVRGK</sequence>